<dbReference type="AlphaFoldDB" id="A0A0F8A6B1"/>
<dbReference type="InterPro" id="IPR007320">
    <property type="entry name" value="PDCD2_C"/>
</dbReference>
<feature type="domain" description="Programmed cell death protein 2 C-terminal" evidence="2">
    <location>
        <begin position="286"/>
        <end position="400"/>
    </location>
</feature>
<dbReference type="Pfam" id="PF04194">
    <property type="entry name" value="PDCD2_C"/>
    <property type="match status" value="1"/>
</dbReference>
<dbReference type="PANTHER" id="PTHR47524">
    <property type="entry name" value="20S RRNA ACCUMULATION PROTEIN 4"/>
    <property type="match status" value="1"/>
</dbReference>
<evidence type="ECO:0000256" key="1">
    <source>
        <dbReference type="SAM" id="MobiDB-lite"/>
    </source>
</evidence>
<dbReference type="EMBL" id="KQ030509">
    <property type="protein sequence ID" value="KJZ76769.1"/>
    <property type="molecule type" value="Genomic_DNA"/>
</dbReference>
<dbReference type="PANTHER" id="PTHR47524:SF1">
    <property type="entry name" value="20S RRNA ACCUMULATION PROTEIN 4"/>
    <property type="match status" value="1"/>
</dbReference>
<sequence>MVTDYDSDSTEGEYTETNVLLGYASKDADEDTVSKLGGLPDWLDGESPPSAALARCKACHDLMALLLQLNAELPDRFPGHERRLYVFACRRPACRRKNGSIRALRAVRVWEQESQAAQSEAAQESQQREAPKPKVDGPGLGEALFGAKPLGSGAAGNPFSANSNPFSSSSSPAAANPFAKQSAPAPTNEAPSKDQDTSGSLTKTFAETLSLNAPAPASQPAAPPVVEPWPELSSQPEPYPISYLSDAEFETLDPTPTSVPANARLEDADAPEPSVLDREAFESAMDATFQKFADRLAQNPDQAIRYEFAGAPLLYCKTDSVGQQLSGKGGFPGCPNCGSRRTFEVQLTPNAITELEAGDLSLEGMEWGTVIVGVCERDCVPRHTNQGEVGYLEEWAGVQWEELTKQK</sequence>
<evidence type="ECO:0000259" key="2">
    <source>
        <dbReference type="Pfam" id="PF04194"/>
    </source>
</evidence>
<dbReference type="GO" id="GO:0030490">
    <property type="term" value="P:maturation of SSU-rRNA"/>
    <property type="evidence" value="ECO:0007669"/>
    <property type="project" value="TreeGrafter"/>
</dbReference>
<dbReference type="OrthoDB" id="443682at2759"/>
<evidence type="ECO:0000313" key="3">
    <source>
        <dbReference type="EMBL" id="KJZ76769.1"/>
    </source>
</evidence>
<feature type="region of interest" description="Disordered" evidence="1">
    <location>
        <begin position="214"/>
        <end position="234"/>
    </location>
</feature>
<keyword evidence="4" id="KW-1185">Reference proteome</keyword>
<dbReference type="Proteomes" id="UP000054481">
    <property type="component" value="Unassembled WGS sequence"/>
</dbReference>
<name>A0A0F8A6B1_9HYPO</name>
<feature type="compositionally biased region" description="Low complexity" evidence="1">
    <location>
        <begin position="157"/>
        <end position="179"/>
    </location>
</feature>
<protein>
    <recommendedName>
        <fullName evidence="2">Programmed cell death protein 2 C-terminal domain-containing protein</fullName>
    </recommendedName>
</protein>
<feature type="compositionally biased region" description="Basic and acidic residues" evidence="1">
    <location>
        <begin position="126"/>
        <end position="135"/>
    </location>
</feature>
<proteinExistence type="predicted"/>
<reference evidence="3 4" key="1">
    <citation type="journal article" date="2014" name="Genome Biol. Evol.">
        <title>Comparative genomics and transcriptomics analyses reveal divergent lifestyle features of nematode endoparasitic fungus Hirsutella minnesotensis.</title>
        <authorList>
            <person name="Lai Y."/>
            <person name="Liu K."/>
            <person name="Zhang X."/>
            <person name="Zhang X."/>
            <person name="Li K."/>
            <person name="Wang N."/>
            <person name="Shu C."/>
            <person name="Wu Y."/>
            <person name="Wang C."/>
            <person name="Bushley K.E."/>
            <person name="Xiang M."/>
            <person name="Liu X."/>
        </authorList>
    </citation>
    <scope>NUCLEOTIDE SEQUENCE [LARGE SCALE GENOMIC DNA]</scope>
    <source>
        <strain evidence="3 4">3608</strain>
    </source>
</reference>
<organism evidence="3 4">
    <name type="scientific">Hirsutella minnesotensis 3608</name>
    <dbReference type="NCBI Taxonomy" id="1043627"/>
    <lineage>
        <taxon>Eukaryota</taxon>
        <taxon>Fungi</taxon>
        <taxon>Dikarya</taxon>
        <taxon>Ascomycota</taxon>
        <taxon>Pezizomycotina</taxon>
        <taxon>Sordariomycetes</taxon>
        <taxon>Hypocreomycetidae</taxon>
        <taxon>Hypocreales</taxon>
        <taxon>Ophiocordycipitaceae</taxon>
        <taxon>Hirsutella</taxon>
    </lineage>
</organism>
<gene>
    <name evidence="3" type="ORF">HIM_03646</name>
</gene>
<feature type="region of interest" description="Disordered" evidence="1">
    <location>
        <begin position="117"/>
        <end position="199"/>
    </location>
</feature>
<dbReference type="GO" id="GO:0005737">
    <property type="term" value="C:cytoplasm"/>
    <property type="evidence" value="ECO:0007669"/>
    <property type="project" value="InterPro"/>
</dbReference>
<evidence type="ECO:0000313" key="4">
    <source>
        <dbReference type="Proteomes" id="UP000054481"/>
    </source>
</evidence>
<accession>A0A0F8A6B1</accession>